<proteinExistence type="predicted"/>
<evidence type="ECO:0000313" key="2">
    <source>
        <dbReference type="EMBL" id="SHH25083.1"/>
    </source>
</evidence>
<organism evidence="2 3">
    <name type="scientific">Flavobacterium johnsoniae</name>
    <name type="common">Cytophaga johnsonae</name>
    <dbReference type="NCBI Taxonomy" id="986"/>
    <lineage>
        <taxon>Bacteria</taxon>
        <taxon>Pseudomonadati</taxon>
        <taxon>Bacteroidota</taxon>
        <taxon>Flavobacteriia</taxon>
        <taxon>Flavobacteriales</taxon>
        <taxon>Flavobacteriaceae</taxon>
        <taxon>Flavobacterium</taxon>
    </lineage>
</organism>
<feature type="signal peptide" evidence="1">
    <location>
        <begin position="1"/>
        <end position="18"/>
    </location>
</feature>
<dbReference type="EMBL" id="FQWH01000008">
    <property type="protein sequence ID" value="SHH25083.1"/>
    <property type="molecule type" value="Genomic_DNA"/>
</dbReference>
<dbReference type="RefSeq" id="WP_073410239.1">
    <property type="nucleotide sequence ID" value="NZ_FQWH01000008.1"/>
</dbReference>
<protein>
    <recommendedName>
        <fullName evidence="4">DUF4836 family protein</fullName>
    </recommendedName>
</protein>
<feature type="chain" id="PRO_5012770658" description="DUF4836 family protein" evidence="1">
    <location>
        <begin position="19"/>
        <end position="626"/>
    </location>
</feature>
<evidence type="ECO:0000256" key="1">
    <source>
        <dbReference type="SAM" id="SignalP"/>
    </source>
</evidence>
<sequence>MKQFYSLFLIFAIQFSFAQINQEKYDYFVQFNGNQLSKKVDINQVLNHPIITKYISKKPDFDLRKYTSIIKLDQKITIHGSFLDSVPYYQFTIPIKGKEAVKQYLTEKLGAGTENNAIQDLGKYSVFTPKGVKKTLAWNDEFLVIFELTKRLPKKYYEETTSTAVMDSVAAVDYYENDTIVEAPAYGDPAVPVPSPPKIAEPSVSKNDPVVFTDPAAGTDAVQEEYQYDGNPYEEYTVEQAEFDRKLAENQSEIIKHLFENGFTAPNSAKINIGADISTWVDYGGMISTLYSAYSLPMALFGGYDKYLPMQKNFGDFVKGINFDFYFDNDNARIEEIVEYSKEIADAVGKIGDRKINKNIFNYFPSEKPLGYMSYHINTKAALEKFPSLMSDMFQNPKFAKEDIAIITDLISTIVDEEATAKLFDGDLSAFLYNVKEVEVMTKKYSYDENYEEKITEEKVKKTIPLFSVVFTSTHPTFGDKLLQLGVRKKILTQNGNYYQISGTKEYGDIYILKDKDVVAVSNTLDHFSKGSGAFVKETKKDLSKNVIFGKLNISQTVKAFGQNAKEDDLNKLNRIASQFSDFTMESPKKLIDNKFKFVLKLNSLQTNKNIILQTLDLADEMMTSK</sequence>
<evidence type="ECO:0000313" key="3">
    <source>
        <dbReference type="Proteomes" id="UP000184112"/>
    </source>
</evidence>
<reference evidence="2 3" key="1">
    <citation type="submission" date="2016-11" db="EMBL/GenBank/DDBJ databases">
        <authorList>
            <person name="Jaros S."/>
            <person name="Januszkiewicz K."/>
            <person name="Wedrychowicz H."/>
        </authorList>
    </citation>
    <scope>NUCLEOTIDE SEQUENCE [LARGE SCALE GENOMIC DNA]</scope>
    <source>
        <strain evidence="2 3">DSM 6792</strain>
    </source>
</reference>
<gene>
    <name evidence="2" type="ORF">SAMN05444388_108131</name>
</gene>
<evidence type="ECO:0008006" key="4">
    <source>
        <dbReference type="Google" id="ProtNLM"/>
    </source>
</evidence>
<keyword evidence="1" id="KW-0732">Signal</keyword>
<dbReference type="Proteomes" id="UP000184112">
    <property type="component" value="Unassembled WGS sequence"/>
</dbReference>
<name>A0A1M5RH16_FLAJO</name>
<accession>A0A1M5RH16</accession>
<dbReference type="AlphaFoldDB" id="A0A1M5RH16"/>